<dbReference type="PROSITE" id="PS00041">
    <property type="entry name" value="HTH_ARAC_FAMILY_1"/>
    <property type="match status" value="1"/>
</dbReference>
<dbReference type="InterPro" id="IPR018060">
    <property type="entry name" value="HTH_AraC"/>
</dbReference>
<dbReference type="Pfam" id="PF02311">
    <property type="entry name" value="AraC_binding"/>
    <property type="match status" value="1"/>
</dbReference>
<feature type="domain" description="HTH araC/xylS-type" evidence="4">
    <location>
        <begin position="194"/>
        <end position="292"/>
    </location>
</feature>
<dbReference type="SUPFAM" id="SSF46689">
    <property type="entry name" value="Homeodomain-like"/>
    <property type="match status" value="2"/>
</dbReference>
<dbReference type="InterPro" id="IPR018062">
    <property type="entry name" value="HTH_AraC-typ_CS"/>
</dbReference>
<protein>
    <submittedName>
        <fullName evidence="5">AraC family transcriptional regulator</fullName>
    </submittedName>
</protein>
<dbReference type="SMART" id="SM00342">
    <property type="entry name" value="HTH_ARAC"/>
    <property type="match status" value="1"/>
</dbReference>
<dbReference type="Pfam" id="PF12833">
    <property type="entry name" value="HTH_18"/>
    <property type="match status" value="1"/>
</dbReference>
<dbReference type="Gene3D" id="2.60.120.10">
    <property type="entry name" value="Jelly Rolls"/>
    <property type="match status" value="1"/>
</dbReference>
<dbReference type="EMBL" id="VIRV01000002">
    <property type="protein sequence ID" value="MBY0758075.1"/>
    <property type="molecule type" value="Genomic_DNA"/>
</dbReference>
<evidence type="ECO:0000256" key="3">
    <source>
        <dbReference type="ARBA" id="ARBA00023163"/>
    </source>
</evidence>
<keyword evidence="3" id="KW-0804">Transcription</keyword>
<dbReference type="SUPFAM" id="SSF51215">
    <property type="entry name" value="Regulatory protein AraC"/>
    <property type="match status" value="1"/>
</dbReference>
<evidence type="ECO:0000259" key="4">
    <source>
        <dbReference type="PROSITE" id="PS01124"/>
    </source>
</evidence>
<dbReference type="InterPro" id="IPR014710">
    <property type="entry name" value="RmlC-like_jellyroll"/>
</dbReference>
<dbReference type="PANTHER" id="PTHR43280">
    <property type="entry name" value="ARAC-FAMILY TRANSCRIPTIONAL REGULATOR"/>
    <property type="match status" value="1"/>
</dbReference>
<dbReference type="InterPro" id="IPR037923">
    <property type="entry name" value="HTH-like"/>
</dbReference>
<dbReference type="InterPro" id="IPR003313">
    <property type="entry name" value="AraC-bd"/>
</dbReference>
<evidence type="ECO:0000313" key="5">
    <source>
        <dbReference type="EMBL" id="MBY0758075.1"/>
    </source>
</evidence>
<keyword evidence="2" id="KW-0238">DNA-binding</keyword>
<evidence type="ECO:0000313" key="6">
    <source>
        <dbReference type="Proteomes" id="UP000779049"/>
    </source>
</evidence>
<evidence type="ECO:0000256" key="2">
    <source>
        <dbReference type="ARBA" id="ARBA00023125"/>
    </source>
</evidence>
<dbReference type="Proteomes" id="UP000779049">
    <property type="component" value="Unassembled WGS sequence"/>
</dbReference>
<keyword evidence="6" id="KW-1185">Reference proteome</keyword>
<keyword evidence="1" id="KW-0805">Transcription regulation</keyword>
<dbReference type="RefSeq" id="WP_221919362.1">
    <property type="nucleotide sequence ID" value="NZ_CP173660.1"/>
</dbReference>
<dbReference type="InterPro" id="IPR009057">
    <property type="entry name" value="Homeodomain-like_sf"/>
</dbReference>
<dbReference type="PROSITE" id="PS01124">
    <property type="entry name" value="HTH_ARAC_FAMILY_2"/>
    <property type="match status" value="1"/>
</dbReference>
<evidence type="ECO:0000256" key="1">
    <source>
        <dbReference type="ARBA" id="ARBA00023015"/>
    </source>
</evidence>
<dbReference type="PANTHER" id="PTHR43280:SF2">
    <property type="entry name" value="HTH-TYPE TRANSCRIPTIONAL REGULATOR EXSA"/>
    <property type="match status" value="1"/>
</dbReference>
<comment type="caution">
    <text evidence="5">The sequence shown here is derived from an EMBL/GenBank/DDBJ whole genome shotgun (WGS) entry which is preliminary data.</text>
</comment>
<reference evidence="5 6" key="1">
    <citation type="journal article" date="2020" name="New Microbes New Infect">
        <title>Sellimonas caecigallum sp. nov., description and genome sequence of a new member of the Sellimonas genus isolated from the cecum of feral chicken.</title>
        <authorList>
            <person name="Wongkuna S."/>
            <person name="Ghimire S."/>
            <person name="Antony L."/>
            <person name="Chankhamhaengdecha S."/>
            <person name="Janvilisri T."/>
            <person name="Scaria J."/>
        </authorList>
    </citation>
    <scope>NUCLEOTIDE SEQUENCE [LARGE SCALE GENOMIC DNA]</scope>
    <source>
        <strain evidence="5 6">SW451</strain>
    </source>
</reference>
<dbReference type="Gene3D" id="1.10.10.60">
    <property type="entry name" value="Homeodomain-like"/>
    <property type="match status" value="2"/>
</dbReference>
<name>A0ABS7L4W1_9FIRM</name>
<proteinExistence type="predicted"/>
<dbReference type="CDD" id="cd06986">
    <property type="entry name" value="cupin_MmsR-like_N"/>
    <property type="match status" value="1"/>
</dbReference>
<sequence>MFQNSDITLKDIEKEAQDLAFHSSGIDQCVSGNLYGPRVRRYHLIHFVLSGCGILRIDSKRLKVKAGQAFYIPAGASASYQADTQHPWKYCWIGYHGTMASYYTSHIFGDSFVTDIQDVTVYEKKIMRLLSCTDHRIQPDFQFLPETFPISWFSEAKTLHQHLRIAGLLKEFFADLILEKNSDFDNVSTASYANQIKAYIEKHYSEHIKIQDISDFLGLNPHYVTAVFKKKFGLTPKRYLTEIRVEKAKAFLADTEYPLQVIANAVGLENPFSFSRLFKSMTGVSPSEYRKNFPNRSAF</sequence>
<gene>
    <name evidence="5" type="ORF">FLB61_02995</name>
</gene>
<organism evidence="5 6">
    <name type="scientific">Sellimonas caecigallum</name>
    <dbReference type="NCBI Taxonomy" id="2592333"/>
    <lineage>
        <taxon>Bacteria</taxon>
        <taxon>Bacillati</taxon>
        <taxon>Bacillota</taxon>
        <taxon>Clostridia</taxon>
        <taxon>Lachnospirales</taxon>
        <taxon>Lachnospiraceae</taxon>
        <taxon>Sellimonas</taxon>
    </lineage>
</organism>
<accession>A0ABS7L4W1</accession>